<dbReference type="Proteomes" id="UP000306319">
    <property type="component" value="Unassembled WGS sequence"/>
</dbReference>
<evidence type="ECO:0000313" key="2">
    <source>
        <dbReference type="Proteomes" id="UP000306319"/>
    </source>
</evidence>
<keyword evidence="2" id="KW-1185">Reference proteome</keyword>
<reference evidence="1" key="1">
    <citation type="submission" date="2019-04" db="EMBL/GenBank/DDBJ databases">
        <title>Microbes associate with the intestines of laboratory mice.</title>
        <authorList>
            <person name="Navarre W."/>
            <person name="Wong E."/>
            <person name="Huang K."/>
            <person name="Tropini C."/>
            <person name="Ng K."/>
            <person name="Yu B."/>
        </authorList>
    </citation>
    <scope>NUCLEOTIDE SEQUENCE</scope>
    <source>
        <strain evidence="1">NM04_E33</strain>
    </source>
</reference>
<sequence length="185" mass="20384">MTKIDRYKILVRYLISIGVAASQQELGTKVGYNNASAFSQVINGKAVEPKNFMNKLKELSPNLNLEWLETGEGNMLIEENVNSQENTQENAGSGQQFNGPITGDNPQFAGNNLTNNPPCTFGVEIDKIVSAMTAQADLTKEAHEITRRAQDQVDRAQAQVDKAQSQIDRLLTMLELKFNITPATV</sequence>
<name>A0AC61RJI8_9BACT</name>
<gene>
    <name evidence="1" type="ORF">E5331_04340</name>
</gene>
<evidence type="ECO:0000313" key="1">
    <source>
        <dbReference type="EMBL" id="TGY80021.1"/>
    </source>
</evidence>
<comment type="caution">
    <text evidence="1">The sequence shown here is derived from an EMBL/GenBank/DDBJ whole genome shotgun (WGS) entry which is preliminary data.</text>
</comment>
<protein>
    <submittedName>
        <fullName evidence="1">Uncharacterized protein</fullName>
    </submittedName>
</protein>
<dbReference type="EMBL" id="SRYB01000004">
    <property type="protein sequence ID" value="TGY80021.1"/>
    <property type="molecule type" value="Genomic_DNA"/>
</dbReference>
<proteinExistence type="predicted"/>
<accession>A0AC61RJI8</accession>
<organism evidence="1 2">
    <name type="scientific">Lepagella muris</name>
    <dbReference type="NCBI Taxonomy" id="3032870"/>
    <lineage>
        <taxon>Bacteria</taxon>
        <taxon>Pseudomonadati</taxon>
        <taxon>Bacteroidota</taxon>
        <taxon>Bacteroidia</taxon>
        <taxon>Bacteroidales</taxon>
        <taxon>Muribaculaceae</taxon>
        <taxon>Lepagella</taxon>
    </lineage>
</organism>